<evidence type="ECO:0000313" key="8">
    <source>
        <dbReference type="EMBL" id="CDY55381.1"/>
    </source>
</evidence>
<keyword evidence="9" id="KW-1185">Reference proteome</keyword>
<gene>
    <name evidence="8" type="primary">BnaC04g51990D</name>
    <name evidence="8" type="ORF">GSBRNA2T00016787001</name>
</gene>
<dbReference type="SMART" id="SM00388">
    <property type="entry name" value="HisKA"/>
    <property type="match status" value="1"/>
</dbReference>
<accession>A0A078IYA8</accession>
<dbReference type="SUPFAM" id="SSF55874">
    <property type="entry name" value="ATPase domain of HSP90 chaperone/DNA topoisomerase II/histidine kinase"/>
    <property type="match status" value="1"/>
</dbReference>
<dbReference type="PRINTS" id="PR00344">
    <property type="entry name" value="BCTRLSENSOR"/>
</dbReference>
<evidence type="ECO:0000256" key="1">
    <source>
        <dbReference type="ARBA" id="ARBA00000085"/>
    </source>
</evidence>
<reference evidence="8 9" key="1">
    <citation type="journal article" date="2014" name="Science">
        <title>Plant genetics. Early allopolyploid evolution in the post-Neolithic Brassica napus oilseed genome.</title>
        <authorList>
            <person name="Chalhoub B."/>
            <person name="Denoeud F."/>
            <person name="Liu S."/>
            <person name="Parkin I.A."/>
            <person name="Tang H."/>
            <person name="Wang X."/>
            <person name="Chiquet J."/>
            <person name="Belcram H."/>
            <person name="Tong C."/>
            <person name="Samans B."/>
            <person name="Correa M."/>
            <person name="Da Silva C."/>
            <person name="Just J."/>
            <person name="Falentin C."/>
            <person name="Koh C.S."/>
            <person name="Le Clainche I."/>
            <person name="Bernard M."/>
            <person name="Bento P."/>
            <person name="Noel B."/>
            <person name="Labadie K."/>
            <person name="Alberti A."/>
            <person name="Charles M."/>
            <person name="Arnaud D."/>
            <person name="Guo H."/>
            <person name="Daviaud C."/>
            <person name="Alamery S."/>
            <person name="Jabbari K."/>
            <person name="Zhao M."/>
            <person name="Edger P.P."/>
            <person name="Chelaifa H."/>
            <person name="Tack D."/>
            <person name="Lassalle G."/>
            <person name="Mestiri I."/>
            <person name="Schnel N."/>
            <person name="Le Paslier M.C."/>
            <person name="Fan G."/>
            <person name="Renault V."/>
            <person name="Bayer P.E."/>
            <person name="Golicz A.A."/>
            <person name="Manoli S."/>
            <person name="Lee T.H."/>
            <person name="Thi V.H."/>
            <person name="Chalabi S."/>
            <person name="Hu Q."/>
            <person name="Fan C."/>
            <person name="Tollenaere R."/>
            <person name="Lu Y."/>
            <person name="Battail C."/>
            <person name="Shen J."/>
            <person name="Sidebottom C.H."/>
            <person name="Wang X."/>
            <person name="Canaguier A."/>
            <person name="Chauveau A."/>
            <person name="Berard A."/>
            <person name="Deniot G."/>
            <person name="Guan M."/>
            <person name="Liu Z."/>
            <person name="Sun F."/>
            <person name="Lim Y.P."/>
            <person name="Lyons E."/>
            <person name="Town C.D."/>
            <person name="Bancroft I."/>
            <person name="Wang X."/>
            <person name="Meng J."/>
            <person name="Ma J."/>
            <person name="Pires J.C."/>
            <person name="King G.J."/>
            <person name="Brunel D."/>
            <person name="Delourme R."/>
            <person name="Renard M."/>
            <person name="Aury J.M."/>
            <person name="Adams K.L."/>
            <person name="Batley J."/>
            <person name="Snowdon R.J."/>
            <person name="Tost J."/>
            <person name="Edwards D."/>
            <person name="Zhou Y."/>
            <person name="Hua W."/>
            <person name="Sharpe A.G."/>
            <person name="Paterson A.H."/>
            <person name="Guan C."/>
            <person name="Wincker P."/>
        </authorList>
    </citation>
    <scope>NUCLEOTIDE SEQUENCE [LARGE SCALE GENOMIC DNA]</scope>
    <source>
        <strain evidence="9">cv. Darmor-bzh</strain>
    </source>
</reference>
<evidence type="ECO:0000256" key="3">
    <source>
        <dbReference type="ARBA" id="ARBA00022553"/>
    </source>
</evidence>
<dbReference type="CDD" id="cd00082">
    <property type="entry name" value="HisKA"/>
    <property type="match status" value="1"/>
</dbReference>
<dbReference type="STRING" id="3708.A0A078IYA8"/>
<dbReference type="InterPro" id="IPR005467">
    <property type="entry name" value="His_kinase_dom"/>
</dbReference>
<feature type="transmembrane region" description="Helical" evidence="5">
    <location>
        <begin position="350"/>
        <end position="374"/>
    </location>
</feature>
<dbReference type="Gramene" id="CDY55381">
    <property type="protein sequence ID" value="CDY55381"/>
    <property type="gene ID" value="GSBRNA2T00016787001"/>
</dbReference>
<feature type="transmembrane region" description="Helical" evidence="5">
    <location>
        <begin position="12"/>
        <end position="32"/>
    </location>
</feature>
<dbReference type="SMART" id="SM00448">
    <property type="entry name" value="REC"/>
    <property type="match status" value="1"/>
</dbReference>
<dbReference type="Pfam" id="PF00512">
    <property type="entry name" value="HisKA"/>
    <property type="match status" value="1"/>
</dbReference>
<dbReference type="OMA" id="LRCTTTM"/>
<feature type="modified residue" description="4-aspartylphosphate" evidence="4">
    <location>
        <position position="1061"/>
    </location>
</feature>
<dbReference type="Pfam" id="PF00072">
    <property type="entry name" value="Response_reg"/>
    <property type="match status" value="1"/>
</dbReference>
<dbReference type="InterPro" id="IPR003661">
    <property type="entry name" value="HisK_dim/P_dom"/>
</dbReference>
<evidence type="ECO:0000259" key="6">
    <source>
        <dbReference type="PROSITE" id="PS50109"/>
    </source>
</evidence>
<dbReference type="Gene3D" id="3.40.50.2300">
    <property type="match status" value="1"/>
</dbReference>
<feature type="domain" description="Response regulatory" evidence="7">
    <location>
        <begin position="1000"/>
        <end position="1131"/>
    </location>
</feature>
<dbReference type="CDD" id="cd17546">
    <property type="entry name" value="REC_hyHK_CKI1_RcsC-like"/>
    <property type="match status" value="1"/>
</dbReference>
<feature type="transmembrane region" description="Helical" evidence="5">
    <location>
        <begin position="53"/>
        <end position="72"/>
    </location>
</feature>
<dbReference type="InterPro" id="IPR050956">
    <property type="entry name" value="2C_system_His_kinase"/>
</dbReference>
<dbReference type="EMBL" id="LK033398">
    <property type="protein sequence ID" value="CDY55381.1"/>
    <property type="molecule type" value="Genomic_DNA"/>
</dbReference>
<dbReference type="EC" id="2.7.13.3" evidence="2"/>
<dbReference type="Proteomes" id="UP000028999">
    <property type="component" value="Unassembled WGS sequence"/>
</dbReference>
<evidence type="ECO:0000256" key="5">
    <source>
        <dbReference type="SAM" id="Phobius"/>
    </source>
</evidence>
<proteinExistence type="predicted"/>
<evidence type="ECO:0000256" key="2">
    <source>
        <dbReference type="ARBA" id="ARBA00012438"/>
    </source>
</evidence>
<evidence type="ECO:0000256" key="4">
    <source>
        <dbReference type="PROSITE-ProRule" id="PRU00169"/>
    </source>
</evidence>
<dbReference type="Pfam" id="PF02518">
    <property type="entry name" value="HATPase_c"/>
    <property type="match status" value="1"/>
</dbReference>
<dbReference type="Gene3D" id="1.10.287.130">
    <property type="match status" value="1"/>
</dbReference>
<organism evidence="8 9">
    <name type="scientific">Brassica napus</name>
    <name type="common">Rape</name>
    <dbReference type="NCBI Taxonomy" id="3708"/>
    <lineage>
        <taxon>Eukaryota</taxon>
        <taxon>Viridiplantae</taxon>
        <taxon>Streptophyta</taxon>
        <taxon>Embryophyta</taxon>
        <taxon>Tracheophyta</taxon>
        <taxon>Spermatophyta</taxon>
        <taxon>Magnoliopsida</taxon>
        <taxon>eudicotyledons</taxon>
        <taxon>Gunneridae</taxon>
        <taxon>Pentapetalae</taxon>
        <taxon>rosids</taxon>
        <taxon>malvids</taxon>
        <taxon>Brassicales</taxon>
        <taxon>Brassicaceae</taxon>
        <taxon>Brassiceae</taxon>
        <taxon>Brassica</taxon>
    </lineage>
</organism>
<dbReference type="InterPro" id="IPR003594">
    <property type="entry name" value="HATPase_dom"/>
</dbReference>
<dbReference type="PANTHER" id="PTHR43719">
    <property type="entry name" value="TWO-COMPONENT HISTIDINE KINASE"/>
    <property type="match status" value="1"/>
</dbReference>
<keyword evidence="5" id="KW-0812">Transmembrane</keyword>
<dbReference type="InterPro" id="IPR004358">
    <property type="entry name" value="Sig_transdc_His_kin-like_C"/>
</dbReference>
<dbReference type="PaxDb" id="3708-A0A078IYA8"/>
<dbReference type="GO" id="GO:0000155">
    <property type="term" value="F:phosphorelay sensor kinase activity"/>
    <property type="evidence" value="ECO:0007669"/>
    <property type="project" value="InterPro"/>
</dbReference>
<evidence type="ECO:0000313" key="9">
    <source>
        <dbReference type="Proteomes" id="UP000028999"/>
    </source>
</evidence>
<evidence type="ECO:0000259" key="7">
    <source>
        <dbReference type="PROSITE" id="PS50110"/>
    </source>
</evidence>
<dbReference type="PANTHER" id="PTHR43719:SF75">
    <property type="entry name" value="HISTIDINE KINASE CKI1"/>
    <property type="match status" value="1"/>
</dbReference>
<dbReference type="AlphaFoldDB" id="A0A078IYA8"/>
<dbReference type="InterPro" id="IPR011006">
    <property type="entry name" value="CheY-like_superfamily"/>
</dbReference>
<dbReference type="SUPFAM" id="SSF47384">
    <property type="entry name" value="Homodimeric domain of signal transducing histidine kinase"/>
    <property type="match status" value="1"/>
</dbReference>
<dbReference type="SUPFAM" id="SSF52172">
    <property type="entry name" value="CheY-like"/>
    <property type="match status" value="1"/>
</dbReference>
<name>A0A078IYA8_BRANA</name>
<dbReference type="PROSITE" id="PS50109">
    <property type="entry name" value="HIS_KIN"/>
    <property type="match status" value="1"/>
</dbReference>
<keyword evidence="5" id="KW-0472">Membrane</keyword>
<comment type="catalytic activity">
    <reaction evidence="1">
        <text>ATP + protein L-histidine = ADP + protein N-phospho-L-histidine.</text>
        <dbReference type="EC" id="2.7.13.3"/>
    </reaction>
</comment>
<dbReference type="InterPro" id="IPR036890">
    <property type="entry name" value="HATPase_C_sf"/>
</dbReference>
<dbReference type="InterPro" id="IPR001789">
    <property type="entry name" value="Sig_transdc_resp-reg_receiver"/>
</dbReference>
<dbReference type="Gene3D" id="3.30.565.10">
    <property type="entry name" value="Histidine kinase-like ATPase, C-terminal domain"/>
    <property type="match status" value="1"/>
</dbReference>
<feature type="domain" description="Histidine kinase" evidence="6">
    <location>
        <begin position="410"/>
        <end position="682"/>
    </location>
</feature>
<dbReference type="SMART" id="SM00387">
    <property type="entry name" value="HATPase_c"/>
    <property type="match status" value="1"/>
</dbReference>
<keyword evidence="3 4" id="KW-0597">Phosphoprotein</keyword>
<dbReference type="InterPro" id="IPR036097">
    <property type="entry name" value="HisK_dim/P_sf"/>
</dbReference>
<protein>
    <recommendedName>
        <fullName evidence="2">histidine kinase</fullName>
        <ecNumber evidence="2">2.7.13.3</ecNumber>
    </recommendedName>
</protein>
<sequence>MSFTIYYISTRATAQIHLLISLIFLVFVLWIFKSTEVMVKVTKFVSSRPLVSLILLVIFLDLQIIFIIKFWLLTTKNIRNNVDSLTEDIRSGLVSEIENIGRFIYPKTNSSTISLAGVIDSFITNNNNVHFTEIQTQIAPVLFHAYSTIPEVSQVSYISTDGLLFSYITGINTSFAVFANSTGGDYTWYTQTIDQKTGLLNGDATRSQPLDVTNTDWFHAAQRDHITSFVGTGLGGEDNERLFQTVVSLDSKKGVVSLGFPVKSFTSDLNRLNLRGGELYMWTKDGTVLVYESSLNVSSFIPRDCSSGWVKETKGSKFEAYCSVLEVSGVPLSYTLMSPNKGIGTSISNAAMYMLIFMAIYAFFWPLGFVVCMVRAARREMDLRSSLINQMEATQQAERKSMNKSQAFAQASHDIRGSLAGITGLIDLCRQEVKPGSDVDASLQQMNVCTKDLVGLLNSVLDMSKIESGKMLLEEEEFNLAKLLEDVVDFFHPMAMKKKVDVVLDLHDGSILKSSNVRGDSGKLKQILNNLVSNAVKFTVDGHISIRAWAQKPGPKSSVVLASEPKGSVSMFSKLMLCMSKDQSSSSAYENEISNSIRKNANTMEFVFEVDDTGKGIPVEMRKSVFENYVQVRETARGQQGTGLGLGIVQSLVRLMGGEIRITEKAMGEKGTCFQFNVLLMTVSETDVNAREEDIESVTGGDYVASTPNLGLTINTSSGGSMNIRHHLSPRFNNCLSSSPKQEASRVVLLLKDEERRRVTEKSIKILGIKVTVVEKWENLSNSLERLFGFSPQSSMESSLRNELSSTSSRELPLIGTDGVDSRSQIPRRRSASFSAFVLLMIDANAGPFPEMSDIVEQFRRGLHHGIVCKVVWLNEPTGRGSERGDVCCLKPLHGSRLNRVLKMLPELGGIVPRESLLRHTLVATSPKGTTSCEIQEVEEEEEQSLRFNKKIGKTIMGPTASERETWAKSVRTVPKPVGNSEDERVTSNASCDELLKGKRVMVVDDNRITSSVATRKLKKMGVSEVRQCDNGNEAVRLVSEWLTQQGSVVDVLPFDYIFMDCQMPVMDGYETTREIRKVERNYGVHIPIIAVSGHRPGSTEAKDTIKAGMDAFLEKDMNQDQLGKIIREIESKRTVHATTVQ</sequence>
<keyword evidence="5" id="KW-1133">Transmembrane helix</keyword>
<dbReference type="PROSITE" id="PS50110">
    <property type="entry name" value="RESPONSE_REGULATORY"/>
    <property type="match status" value="1"/>
</dbReference>